<protein>
    <submittedName>
        <fullName evidence="3">Hydroxyphenylpyruvate reductase</fullName>
    </submittedName>
</protein>
<dbReference type="GO" id="GO:0016618">
    <property type="term" value="F:hydroxypyruvate reductase [NAD(P)H] activity"/>
    <property type="evidence" value="ECO:0007669"/>
    <property type="project" value="TreeGrafter"/>
</dbReference>
<dbReference type="PANTHER" id="PTHR10996:SF178">
    <property type="entry name" value="2-HYDROXYACID DEHYDROGENASE YGL185C-RELATED"/>
    <property type="match status" value="1"/>
</dbReference>
<dbReference type="Gene3D" id="3.40.50.720">
    <property type="entry name" value="NAD(P)-binding Rossmann-like Domain"/>
    <property type="match status" value="2"/>
</dbReference>
<dbReference type="Proteomes" id="UP000236161">
    <property type="component" value="Unassembled WGS sequence"/>
</dbReference>
<dbReference type="InterPro" id="IPR050223">
    <property type="entry name" value="D-isomer_2-hydroxyacid_DH"/>
</dbReference>
<dbReference type="PANTHER" id="PTHR10996">
    <property type="entry name" value="2-HYDROXYACID DEHYDROGENASE-RELATED"/>
    <property type="match status" value="1"/>
</dbReference>
<dbReference type="SUPFAM" id="SSF52283">
    <property type="entry name" value="Formate/glycerate dehydrogenase catalytic domain-like"/>
    <property type="match status" value="1"/>
</dbReference>
<accession>A0A2I0B095</accession>
<keyword evidence="4" id="KW-1185">Reference proteome</keyword>
<dbReference type="GO" id="GO:0005829">
    <property type="term" value="C:cytosol"/>
    <property type="evidence" value="ECO:0007669"/>
    <property type="project" value="TreeGrafter"/>
</dbReference>
<dbReference type="OrthoDB" id="298012at2759"/>
<organism evidence="3 4">
    <name type="scientific">Apostasia shenzhenica</name>
    <dbReference type="NCBI Taxonomy" id="1088818"/>
    <lineage>
        <taxon>Eukaryota</taxon>
        <taxon>Viridiplantae</taxon>
        <taxon>Streptophyta</taxon>
        <taxon>Embryophyta</taxon>
        <taxon>Tracheophyta</taxon>
        <taxon>Spermatophyta</taxon>
        <taxon>Magnoliopsida</taxon>
        <taxon>Liliopsida</taxon>
        <taxon>Asparagales</taxon>
        <taxon>Orchidaceae</taxon>
        <taxon>Apostasioideae</taxon>
        <taxon>Apostasia</taxon>
    </lineage>
</organism>
<keyword evidence="1" id="KW-0560">Oxidoreductase</keyword>
<dbReference type="AlphaFoldDB" id="A0A2I0B095"/>
<evidence type="ECO:0000256" key="2">
    <source>
        <dbReference type="ARBA" id="ARBA00023027"/>
    </source>
</evidence>
<evidence type="ECO:0000313" key="4">
    <source>
        <dbReference type="Proteomes" id="UP000236161"/>
    </source>
</evidence>
<dbReference type="GO" id="GO:0030267">
    <property type="term" value="F:glyoxylate reductase (NADPH) activity"/>
    <property type="evidence" value="ECO:0007669"/>
    <property type="project" value="TreeGrafter"/>
</dbReference>
<proteinExistence type="predicted"/>
<sequence>MESLGGLLTLPVNPYLESELDRRPAMQALPALAAAASEPQRLPGSALWSGTRRRGPTPILIDELPRLEIVSFFVDLAKCRARGICVTNTHDVLTDDAADLAVGHSIATLRRIYAAHRYLRSGGRGRPGAIMCSLQRCVIDLLYGNEDRVLGTLDDEGI</sequence>
<gene>
    <name evidence="3" type="primary">HPPR</name>
    <name evidence="3" type="ORF">AXF42_Ash006120</name>
</gene>
<keyword evidence="2" id="KW-0520">NAD</keyword>
<evidence type="ECO:0000313" key="3">
    <source>
        <dbReference type="EMBL" id="PKA61223.1"/>
    </source>
</evidence>
<dbReference type="EMBL" id="KZ451932">
    <property type="protein sequence ID" value="PKA61223.1"/>
    <property type="molecule type" value="Genomic_DNA"/>
</dbReference>
<keyword evidence="3" id="KW-0670">Pyruvate</keyword>
<evidence type="ECO:0000256" key="1">
    <source>
        <dbReference type="ARBA" id="ARBA00023002"/>
    </source>
</evidence>
<name>A0A2I0B095_9ASPA</name>
<reference evidence="3 4" key="1">
    <citation type="journal article" date="2017" name="Nature">
        <title>The Apostasia genome and the evolution of orchids.</title>
        <authorList>
            <person name="Zhang G.Q."/>
            <person name="Liu K.W."/>
            <person name="Li Z."/>
            <person name="Lohaus R."/>
            <person name="Hsiao Y.Y."/>
            <person name="Niu S.C."/>
            <person name="Wang J.Y."/>
            <person name="Lin Y.C."/>
            <person name="Xu Q."/>
            <person name="Chen L.J."/>
            <person name="Yoshida K."/>
            <person name="Fujiwara S."/>
            <person name="Wang Z.W."/>
            <person name="Zhang Y.Q."/>
            <person name="Mitsuda N."/>
            <person name="Wang M."/>
            <person name="Liu G.H."/>
            <person name="Pecoraro L."/>
            <person name="Huang H.X."/>
            <person name="Xiao X.J."/>
            <person name="Lin M."/>
            <person name="Wu X.Y."/>
            <person name="Wu W.L."/>
            <person name="Chen Y.Y."/>
            <person name="Chang S.B."/>
            <person name="Sakamoto S."/>
            <person name="Ohme-Takagi M."/>
            <person name="Yagi M."/>
            <person name="Zeng S.J."/>
            <person name="Shen C.Y."/>
            <person name="Yeh C.M."/>
            <person name="Luo Y.B."/>
            <person name="Tsai W.C."/>
            <person name="Van de Peer Y."/>
            <person name="Liu Z.J."/>
        </authorList>
    </citation>
    <scope>NUCLEOTIDE SEQUENCE [LARGE SCALE GENOMIC DNA]</scope>
    <source>
        <strain evidence="4">cv. Shenzhen</strain>
        <tissue evidence="3">Stem</tissue>
    </source>
</reference>
<dbReference type="STRING" id="1088818.A0A2I0B095"/>